<accession>A0A3M7PR05</accession>
<keyword evidence="1" id="KW-0472">Membrane</keyword>
<keyword evidence="1" id="KW-1133">Transmembrane helix</keyword>
<evidence type="ECO:0000256" key="1">
    <source>
        <dbReference type="SAM" id="Phobius"/>
    </source>
</evidence>
<dbReference type="Proteomes" id="UP000276133">
    <property type="component" value="Unassembled WGS sequence"/>
</dbReference>
<keyword evidence="3" id="KW-1185">Reference proteome</keyword>
<sequence>MIHNICNTNLTLLIFEENHQFSLNWIKQRLMWCLRFRNLDFKICIFVDEGVEAFPVRFTHPPIFTSLAKALFAIIISDTFFIFFKALIFNPSKITKKKKLK</sequence>
<evidence type="ECO:0000313" key="3">
    <source>
        <dbReference type="Proteomes" id="UP000276133"/>
    </source>
</evidence>
<organism evidence="2 3">
    <name type="scientific">Brachionus plicatilis</name>
    <name type="common">Marine rotifer</name>
    <name type="synonym">Brachionus muelleri</name>
    <dbReference type="NCBI Taxonomy" id="10195"/>
    <lineage>
        <taxon>Eukaryota</taxon>
        <taxon>Metazoa</taxon>
        <taxon>Spiralia</taxon>
        <taxon>Gnathifera</taxon>
        <taxon>Rotifera</taxon>
        <taxon>Eurotatoria</taxon>
        <taxon>Monogononta</taxon>
        <taxon>Pseudotrocha</taxon>
        <taxon>Ploima</taxon>
        <taxon>Brachionidae</taxon>
        <taxon>Brachionus</taxon>
    </lineage>
</organism>
<dbReference type="AlphaFoldDB" id="A0A3M7PR05"/>
<keyword evidence="1" id="KW-0812">Transmembrane</keyword>
<name>A0A3M7PR05_BRAPC</name>
<comment type="caution">
    <text evidence="2">The sequence shown here is derived from an EMBL/GenBank/DDBJ whole genome shotgun (WGS) entry which is preliminary data.</text>
</comment>
<dbReference type="EMBL" id="REGN01009250">
    <property type="protein sequence ID" value="RNA01587.1"/>
    <property type="molecule type" value="Genomic_DNA"/>
</dbReference>
<proteinExistence type="predicted"/>
<reference evidence="2 3" key="1">
    <citation type="journal article" date="2018" name="Sci. Rep.">
        <title>Genomic signatures of local adaptation to the degree of environmental predictability in rotifers.</title>
        <authorList>
            <person name="Franch-Gras L."/>
            <person name="Hahn C."/>
            <person name="Garcia-Roger E.M."/>
            <person name="Carmona M.J."/>
            <person name="Serra M."/>
            <person name="Gomez A."/>
        </authorList>
    </citation>
    <scope>NUCLEOTIDE SEQUENCE [LARGE SCALE GENOMIC DNA]</scope>
    <source>
        <strain evidence="2">HYR1</strain>
    </source>
</reference>
<gene>
    <name evidence="2" type="ORF">BpHYR1_028690</name>
</gene>
<evidence type="ECO:0000313" key="2">
    <source>
        <dbReference type="EMBL" id="RNA01587.1"/>
    </source>
</evidence>
<feature type="transmembrane region" description="Helical" evidence="1">
    <location>
        <begin position="70"/>
        <end position="89"/>
    </location>
</feature>
<protein>
    <submittedName>
        <fullName evidence="2">Uncharacterized protein</fullName>
    </submittedName>
</protein>